<feature type="transmembrane region" description="Helical" evidence="1">
    <location>
        <begin position="156"/>
        <end position="181"/>
    </location>
</feature>
<proteinExistence type="predicted"/>
<feature type="transmembrane region" description="Helical" evidence="1">
    <location>
        <begin position="68"/>
        <end position="90"/>
    </location>
</feature>
<sequence length="191" mass="20080">MRTLCIAAPALLLAYGLIRLIDGLDGVHGPGWAWTAGHVAFLGSSVLFGVLCWHLVRLAAPYGGVRRAVAGLGMVLGWFGALATSVMAGVDLVAGFAGDKERMGAVIDLVQSVPGVLPAVYQVGPSLLYVGLIVMVVALTPWRVPYWSPVLMAGTAIIPLSLDLIPVAAVCVWLALLPVAYQDADRLRTPR</sequence>
<gene>
    <name evidence="2" type="ORF">ACIBG2_47190</name>
</gene>
<keyword evidence="1" id="KW-1133">Transmembrane helix</keyword>
<keyword evidence="3" id="KW-1185">Reference proteome</keyword>
<comment type="caution">
    <text evidence="2">The sequence shown here is derived from an EMBL/GenBank/DDBJ whole genome shotgun (WGS) entry which is preliminary data.</text>
</comment>
<dbReference type="Proteomes" id="UP001612741">
    <property type="component" value="Unassembled WGS sequence"/>
</dbReference>
<reference evidence="2 3" key="1">
    <citation type="submission" date="2024-10" db="EMBL/GenBank/DDBJ databases">
        <title>The Natural Products Discovery Center: Release of the First 8490 Sequenced Strains for Exploring Actinobacteria Biosynthetic Diversity.</title>
        <authorList>
            <person name="Kalkreuter E."/>
            <person name="Kautsar S.A."/>
            <person name="Yang D."/>
            <person name="Bader C.D."/>
            <person name="Teijaro C.N."/>
            <person name="Fluegel L."/>
            <person name="Davis C.M."/>
            <person name="Simpson J.R."/>
            <person name="Lauterbach L."/>
            <person name="Steele A.D."/>
            <person name="Gui C."/>
            <person name="Meng S."/>
            <person name="Li G."/>
            <person name="Viehrig K."/>
            <person name="Ye F."/>
            <person name="Su P."/>
            <person name="Kiefer A.F."/>
            <person name="Nichols A."/>
            <person name="Cepeda A.J."/>
            <person name="Yan W."/>
            <person name="Fan B."/>
            <person name="Jiang Y."/>
            <person name="Adhikari A."/>
            <person name="Zheng C.-J."/>
            <person name="Schuster L."/>
            <person name="Cowan T.M."/>
            <person name="Smanski M.J."/>
            <person name="Chevrette M.G."/>
            <person name="De Carvalho L.P.S."/>
            <person name="Shen B."/>
        </authorList>
    </citation>
    <scope>NUCLEOTIDE SEQUENCE [LARGE SCALE GENOMIC DNA]</scope>
    <source>
        <strain evidence="2 3">NPDC050545</strain>
    </source>
</reference>
<organism evidence="2 3">
    <name type="scientific">Nonomuraea typhae</name>
    <dbReference type="NCBI Taxonomy" id="2603600"/>
    <lineage>
        <taxon>Bacteria</taxon>
        <taxon>Bacillati</taxon>
        <taxon>Actinomycetota</taxon>
        <taxon>Actinomycetes</taxon>
        <taxon>Streptosporangiales</taxon>
        <taxon>Streptosporangiaceae</taxon>
        <taxon>Nonomuraea</taxon>
    </lineage>
</organism>
<keyword evidence="1" id="KW-0812">Transmembrane</keyword>
<evidence type="ECO:0000313" key="2">
    <source>
        <dbReference type="EMBL" id="MFI6505040.1"/>
    </source>
</evidence>
<accession>A0ABW7ZB51</accession>
<evidence type="ECO:0008006" key="4">
    <source>
        <dbReference type="Google" id="ProtNLM"/>
    </source>
</evidence>
<keyword evidence="1" id="KW-0472">Membrane</keyword>
<dbReference type="RefSeq" id="WP_397091046.1">
    <property type="nucleotide sequence ID" value="NZ_JBITGY010000017.1"/>
</dbReference>
<name>A0ABW7ZB51_9ACTN</name>
<evidence type="ECO:0000256" key="1">
    <source>
        <dbReference type="SAM" id="Phobius"/>
    </source>
</evidence>
<feature type="transmembrane region" description="Helical" evidence="1">
    <location>
        <begin position="127"/>
        <end position="144"/>
    </location>
</feature>
<dbReference type="EMBL" id="JBITGY010000017">
    <property type="protein sequence ID" value="MFI6505040.1"/>
    <property type="molecule type" value="Genomic_DNA"/>
</dbReference>
<evidence type="ECO:0000313" key="3">
    <source>
        <dbReference type="Proteomes" id="UP001612741"/>
    </source>
</evidence>
<protein>
    <recommendedName>
        <fullName evidence="4">DUF4386 family protein</fullName>
    </recommendedName>
</protein>
<feature type="transmembrane region" description="Helical" evidence="1">
    <location>
        <begin position="33"/>
        <end position="56"/>
    </location>
</feature>